<evidence type="ECO:0000256" key="2">
    <source>
        <dbReference type="SAM" id="MobiDB-lite"/>
    </source>
</evidence>
<dbReference type="InterPro" id="IPR001753">
    <property type="entry name" value="Enoyl-CoA_hydra/iso"/>
</dbReference>
<dbReference type="InterPro" id="IPR045002">
    <property type="entry name" value="Ech1-like"/>
</dbReference>
<dbReference type="Pfam" id="PF00378">
    <property type="entry name" value="ECH_1"/>
    <property type="match status" value="1"/>
</dbReference>
<dbReference type="AlphaFoldDB" id="A0A1I0EXB0"/>
<dbReference type="Proteomes" id="UP000199308">
    <property type="component" value="Unassembled WGS sequence"/>
</dbReference>
<dbReference type="Gene3D" id="3.90.226.10">
    <property type="entry name" value="2-enoyl-CoA Hydratase, Chain A, domain 1"/>
    <property type="match status" value="1"/>
</dbReference>
<feature type="region of interest" description="Disordered" evidence="2">
    <location>
        <begin position="262"/>
        <end position="283"/>
    </location>
</feature>
<dbReference type="PANTHER" id="PTHR43149">
    <property type="entry name" value="ENOYL-COA HYDRATASE"/>
    <property type="match status" value="1"/>
</dbReference>
<gene>
    <name evidence="3" type="ORF">SAMN05660429_01975</name>
</gene>
<dbReference type="PANTHER" id="PTHR43149:SF1">
    <property type="entry name" value="DELTA(3,5)-DELTA(2,4)-DIENOYL-COA ISOMERASE, MITOCHONDRIAL"/>
    <property type="match status" value="1"/>
</dbReference>
<organism evidence="3 4">
    <name type="scientific">Thalassotalea agarivorans</name>
    <name type="common">Thalassomonas agarivorans</name>
    <dbReference type="NCBI Taxonomy" id="349064"/>
    <lineage>
        <taxon>Bacteria</taxon>
        <taxon>Pseudomonadati</taxon>
        <taxon>Pseudomonadota</taxon>
        <taxon>Gammaproteobacteria</taxon>
        <taxon>Alteromonadales</taxon>
        <taxon>Colwelliaceae</taxon>
        <taxon>Thalassotalea</taxon>
    </lineage>
</organism>
<evidence type="ECO:0000256" key="1">
    <source>
        <dbReference type="ARBA" id="ARBA00005254"/>
    </source>
</evidence>
<protein>
    <submittedName>
        <fullName evidence="3">Enoyl-CoA hydratase/carnithine racemase</fullName>
    </submittedName>
</protein>
<name>A0A1I0EXB0_THASX</name>
<keyword evidence="4" id="KW-1185">Reference proteome</keyword>
<proteinExistence type="inferred from homology"/>
<dbReference type="GO" id="GO:0016853">
    <property type="term" value="F:isomerase activity"/>
    <property type="evidence" value="ECO:0007669"/>
    <property type="project" value="InterPro"/>
</dbReference>
<dbReference type="STRING" id="349064.SAMN05660429_01975"/>
<sequence length="283" mass="31816">MGLVCYLTGQTTKNYDLMQDRIKLTIKDDIAFVTLNRPEKLNALDMAMFNALDKCQKSLRKNRTIRAVILQGAEHNFCSGLDVKSVALNPLNAFKLLFKWLPGNANLAQRVSVGWQKLPVPVFAVVEGVCYGGGTQIAIGADFVIAHPDSEFSIMEGKWGIIPDMGGSLVFKHLNQAQAKWHIFSADIIPAPKAHDMGLIYEVSEQPEQTALALIEQLKEMNPDAIAANKKLIRKGWTGSSRKSLWLESYYQTFVLFGKNQTVKSHNQRKPDQKKPYKPRQNW</sequence>
<dbReference type="SUPFAM" id="SSF52096">
    <property type="entry name" value="ClpP/crotonase"/>
    <property type="match status" value="1"/>
</dbReference>
<evidence type="ECO:0000313" key="4">
    <source>
        <dbReference type="Proteomes" id="UP000199308"/>
    </source>
</evidence>
<dbReference type="InterPro" id="IPR029045">
    <property type="entry name" value="ClpP/crotonase-like_dom_sf"/>
</dbReference>
<comment type="similarity">
    <text evidence="1">Belongs to the enoyl-CoA hydratase/isomerase family.</text>
</comment>
<dbReference type="CDD" id="cd06558">
    <property type="entry name" value="crotonase-like"/>
    <property type="match status" value="1"/>
</dbReference>
<evidence type="ECO:0000313" key="3">
    <source>
        <dbReference type="EMBL" id="SET50028.1"/>
    </source>
</evidence>
<accession>A0A1I0EXB0</accession>
<reference evidence="3 4" key="1">
    <citation type="submission" date="2016-10" db="EMBL/GenBank/DDBJ databases">
        <authorList>
            <person name="de Groot N.N."/>
        </authorList>
    </citation>
    <scope>NUCLEOTIDE SEQUENCE [LARGE SCALE GENOMIC DNA]</scope>
    <source>
        <strain evidence="3 4">DSM 19706</strain>
    </source>
</reference>
<dbReference type="EMBL" id="FOHK01000008">
    <property type="protein sequence ID" value="SET50028.1"/>
    <property type="molecule type" value="Genomic_DNA"/>
</dbReference>
<dbReference type="NCBIfam" id="NF005699">
    <property type="entry name" value="PRK07509.1"/>
    <property type="match status" value="1"/>
</dbReference>